<keyword evidence="4" id="KW-0804">Transcription</keyword>
<comment type="subcellular location">
    <subcellularLocation>
        <location evidence="1">Nucleus</location>
    </subcellularLocation>
</comment>
<dbReference type="Proteomes" id="UP001146351">
    <property type="component" value="Unassembled WGS sequence"/>
</dbReference>
<reference evidence="8" key="1">
    <citation type="submission" date="2022-11" db="EMBL/GenBank/DDBJ databases">
        <authorList>
            <person name="Petersen C."/>
        </authorList>
    </citation>
    <scope>NUCLEOTIDE SEQUENCE</scope>
    <source>
        <strain evidence="8">IBT 21917</strain>
    </source>
</reference>
<keyword evidence="5" id="KW-0539">Nucleus</keyword>
<accession>A0A9W9IPB4</accession>
<dbReference type="SMART" id="SM00906">
    <property type="entry name" value="Fungal_trans"/>
    <property type="match status" value="1"/>
</dbReference>
<evidence type="ECO:0000313" key="9">
    <source>
        <dbReference type="Proteomes" id="UP001146351"/>
    </source>
</evidence>
<comment type="caution">
    <text evidence="8">The sequence shown here is derived from an EMBL/GenBank/DDBJ whole genome shotgun (WGS) entry which is preliminary data.</text>
</comment>
<evidence type="ECO:0000313" key="8">
    <source>
        <dbReference type="EMBL" id="KAJ5180891.1"/>
    </source>
</evidence>
<dbReference type="AlphaFoldDB" id="A0A9W9IPB4"/>
<dbReference type="PANTHER" id="PTHR47540">
    <property type="entry name" value="THIAMINE REPRESSIBLE GENES REGULATORY PROTEIN THI5"/>
    <property type="match status" value="1"/>
</dbReference>
<dbReference type="GO" id="GO:0005634">
    <property type="term" value="C:nucleus"/>
    <property type="evidence" value="ECO:0007669"/>
    <property type="project" value="UniProtKB-SubCell"/>
</dbReference>
<dbReference type="InterPro" id="IPR051711">
    <property type="entry name" value="Stress_Response_Reg"/>
</dbReference>
<dbReference type="GO" id="GO:0043565">
    <property type="term" value="F:sequence-specific DNA binding"/>
    <property type="evidence" value="ECO:0007669"/>
    <property type="project" value="TreeGrafter"/>
</dbReference>
<dbReference type="Pfam" id="PF04082">
    <property type="entry name" value="Fungal_trans"/>
    <property type="match status" value="1"/>
</dbReference>
<dbReference type="OrthoDB" id="3990906at2759"/>
<keyword evidence="6" id="KW-0732">Signal</keyword>
<dbReference type="GO" id="GO:0008270">
    <property type="term" value="F:zinc ion binding"/>
    <property type="evidence" value="ECO:0007669"/>
    <property type="project" value="InterPro"/>
</dbReference>
<name>A0A9W9IPB4_9EURO</name>
<proteinExistence type="predicted"/>
<feature type="signal peptide" evidence="6">
    <location>
        <begin position="1"/>
        <end position="25"/>
    </location>
</feature>
<feature type="domain" description="Xylanolytic transcriptional activator regulatory" evidence="7">
    <location>
        <begin position="12"/>
        <end position="86"/>
    </location>
</feature>
<feature type="chain" id="PRO_5040934371" description="Xylanolytic transcriptional activator regulatory domain-containing protein" evidence="6">
    <location>
        <begin position="26"/>
        <end position="324"/>
    </location>
</feature>
<keyword evidence="9" id="KW-1185">Reference proteome</keyword>
<protein>
    <recommendedName>
        <fullName evidence="7">Xylanolytic transcriptional activator regulatory domain-containing protein</fullName>
    </recommendedName>
</protein>
<dbReference type="CDD" id="cd12148">
    <property type="entry name" value="fungal_TF_MHR"/>
    <property type="match status" value="1"/>
</dbReference>
<evidence type="ECO:0000256" key="3">
    <source>
        <dbReference type="ARBA" id="ARBA00023125"/>
    </source>
</evidence>
<evidence type="ECO:0000256" key="6">
    <source>
        <dbReference type="SAM" id="SignalP"/>
    </source>
</evidence>
<evidence type="ECO:0000256" key="2">
    <source>
        <dbReference type="ARBA" id="ARBA00023015"/>
    </source>
</evidence>
<dbReference type="InterPro" id="IPR007219">
    <property type="entry name" value="XnlR_reg_dom"/>
</dbReference>
<dbReference type="GO" id="GO:0006351">
    <property type="term" value="P:DNA-templated transcription"/>
    <property type="evidence" value="ECO:0007669"/>
    <property type="project" value="InterPro"/>
</dbReference>
<dbReference type="EMBL" id="JAPQKO010000002">
    <property type="protein sequence ID" value="KAJ5180891.1"/>
    <property type="molecule type" value="Genomic_DNA"/>
</dbReference>
<sequence>MPYRDGGIWLVAFLLVGSATPLALTVGLNHDIPEYQCPNPVDRQHRIRLRWAIYVYDRVDGSKVGWPIQIADDDISVELPSTVPGGIHDDQFSDTSYLLASIELAQITGQVAEKVYSRKKQSGSFLQREQKVLIALKQWAQGLPQHLRLHRERPVPKHVISWHLQFHQSRDPSSDQPSLHAHTPTLKTLGDACIQAARHTHSLIVEEWVNGPMSIFGYFYAHYLFSRALIMVISSQVHPDSVTDFALFATSLEILRAMSDHDNLTCVQQGLGVLSDSGERHMPLDDAVDMPDETPINPLSVLVPAWEGQATCPRSWHREISWTR</sequence>
<dbReference type="PANTHER" id="PTHR47540:SF6">
    <property type="entry name" value="ZN(II)2CYS6 TRANSCRIPTION FACTOR (EUROFUNG)"/>
    <property type="match status" value="1"/>
</dbReference>
<evidence type="ECO:0000256" key="1">
    <source>
        <dbReference type="ARBA" id="ARBA00004123"/>
    </source>
</evidence>
<reference evidence="8" key="2">
    <citation type="journal article" date="2023" name="IMA Fungus">
        <title>Comparative genomic study of the Penicillium genus elucidates a diverse pangenome and 15 lateral gene transfer events.</title>
        <authorList>
            <person name="Petersen C."/>
            <person name="Sorensen T."/>
            <person name="Nielsen M.R."/>
            <person name="Sondergaard T.E."/>
            <person name="Sorensen J.L."/>
            <person name="Fitzpatrick D.A."/>
            <person name="Frisvad J.C."/>
            <person name="Nielsen K.L."/>
        </authorList>
    </citation>
    <scope>NUCLEOTIDE SEQUENCE</scope>
    <source>
        <strain evidence="8">IBT 21917</strain>
    </source>
</reference>
<dbReference type="GO" id="GO:0045944">
    <property type="term" value="P:positive regulation of transcription by RNA polymerase II"/>
    <property type="evidence" value="ECO:0007669"/>
    <property type="project" value="TreeGrafter"/>
</dbReference>
<evidence type="ECO:0000256" key="5">
    <source>
        <dbReference type="ARBA" id="ARBA00023242"/>
    </source>
</evidence>
<gene>
    <name evidence="8" type="ORF">N7492_004101</name>
</gene>
<evidence type="ECO:0000256" key="4">
    <source>
        <dbReference type="ARBA" id="ARBA00023163"/>
    </source>
</evidence>
<organism evidence="8 9">
    <name type="scientific">Penicillium capsulatum</name>
    <dbReference type="NCBI Taxonomy" id="69766"/>
    <lineage>
        <taxon>Eukaryota</taxon>
        <taxon>Fungi</taxon>
        <taxon>Dikarya</taxon>
        <taxon>Ascomycota</taxon>
        <taxon>Pezizomycotina</taxon>
        <taxon>Eurotiomycetes</taxon>
        <taxon>Eurotiomycetidae</taxon>
        <taxon>Eurotiales</taxon>
        <taxon>Aspergillaceae</taxon>
        <taxon>Penicillium</taxon>
    </lineage>
</organism>
<keyword evidence="2" id="KW-0805">Transcription regulation</keyword>
<evidence type="ECO:0000259" key="7">
    <source>
        <dbReference type="SMART" id="SM00906"/>
    </source>
</evidence>
<keyword evidence="3" id="KW-0238">DNA-binding</keyword>